<dbReference type="InterPro" id="IPR058548">
    <property type="entry name" value="MlaB-like_STAS"/>
</dbReference>
<dbReference type="CDD" id="cd07043">
    <property type="entry name" value="STAS_anti-anti-sigma_factors"/>
    <property type="match status" value="1"/>
</dbReference>
<dbReference type="Proteomes" id="UP000589036">
    <property type="component" value="Unassembled WGS sequence"/>
</dbReference>
<feature type="region of interest" description="Disordered" evidence="1">
    <location>
        <begin position="123"/>
        <end position="145"/>
    </location>
</feature>
<feature type="region of interest" description="Disordered" evidence="1">
    <location>
        <begin position="1"/>
        <end position="21"/>
    </location>
</feature>
<dbReference type="InterPro" id="IPR036513">
    <property type="entry name" value="STAS_dom_sf"/>
</dbReference>
<sequence length="145" mass="15450">MAAPEDSPTARAGAPGRPPGPTEIVVVLGGPITRADAPRLCERLRALLRGTGADEVVCDVSGVADPGVAAVEALVRMQLTARRLGHRIRLRRACGELRELLALTGLSRVLPLEERTRGFEPVGQAEHREQALGVEEGVEPDDLPR</sequence>
<protein>
    <submittedName>
        <fullName evidence="3">Anti-anti-sigma regulatory factor</fullName>
    </submittedName>
</protein>
<dbReference type="Pfam" id="PF13466">
    <property type="entry name" value="STAS_2"/>
    <property type="match status" value="1"/>
</dbReference>
<dbReference type="Gene3D" id="3.30.750.24">
    <property type="entry name" value="STAS domain"/>
    <property type="match status" value="1"/>
</dbReference>
<dbReference type="RefSeq" id="WP_218882509.1">
    <property type="nucleotide sequence ID" value="NZ_BAAAYY010000004.1"/>
</dbReference>
<evidence type="ECO:0000313" key="4">
    <source>
        <dbReference type="Proteomes" id="UP000589036"/>
    </source>
</evidence>
<accession>A0A852TZE2</accession>
<feature type="compositionally biased region" description="Acidic residues" evidence="1">
    <location>
        <begin position="136"/>
        <end position="145"/>
    </location>
</feature>
<dbReference type="PROSITE" id="PS50801">
    <property type="entry name" value="STAS"/>
    <property type="match status" value="1"/>
</dbReference>
<dbReference type="InterPro" id="IPR002645">
    <property type="entry name" value="STAS_dom"/>
</dbReference>
<evidence type="ECO:0000256" key="1">
    <source>
        <dbReference type="SAM" id="MobiDB-lite"/>
    </source>
</evidence>
<name>A0A852TZE2_9ACTN</name>
<evidence type="ECO:0000259" key="2">
    <source>
        <dbReference type="PROSITE" id="PS50801"/>
    </source>
</evidence>
<dbReference type="SUPFAM" id="SSF52091">
    <property type="entry name" value="SpoIIaa-like"/>
    <property type="match status" value="1"/>
</dbReference>
<evidence type="ECO:0000313" key="3">
    <source>
        <dbReference type="EMBL" id="NYE48412.1"/>
    </source>
</evidence>
<organism evidence="3 4">
    <name type="scientific">Spinactinospora alkalitolerans</name>
    <dbReference type="NCBI Taxonomy" id="687207"/>
    <lineage>
        <taxon>Bacteria</taxon>
        <taxon>Bacillati</taxon>
        <taxon>Actinomycetota</taxon>
        <taxon>Actinomycetes</taxon>
        <taxon>Streptosporangiales</taxon>
        <taxon>Nocardiopsidaceae</taxon>
        <taxon>Spinactinospora</taxon>
    </lineage>
</organism>
<comment type="caution">
    <text evidence="3">The sequence shown here is derived from an EMBL/GenBank/DDBJ whole genome shotgun (WGS) entry which is preliminary data.</text>
</comment>
<dbReference type="AlphaFoldDB" id="A0A852TZE2"/>
<reference evidence="3 4" key="1">
    <citation type="submission" date="2020-07" db="EMBL/GenBank/DDBJ databases">
        <title>Sequencing the genomes of 1000 actinobacteria strains.</title>
        <authorList>
            <person name="Klenk H.-P."/>
        </authorList>
    </citation>
    <scope>NUCLEOTIDE SEQUENCE [LARGE SCALE GENOMIC DNA]</scope>
    <source>
        <strain evidence="3 4">CXB654</strain>
    </source>
</reference>
<feature type="domain" description="STAS" evidence="2">
    <location>
        <begin position="24"/>
        <end position="129"/>
    </location>
</feature>
<dbReference type="EMBL" id="JACCCC010000001">
    <property type="protein sequence ID" value="NYE48412.1"/>
    <property type="molecule type" value="Genomic_DNA"/>
</dbReference>
<gene>
    <name evidence="3" type="ORF">HDA32_003532</name>
</gene>
<proteinExistence type="predicted"/>
<keyword evidence="4" id="KW-1185">Reference proteome</keyword>